<sequence length="172" mass="18473">MSGRRPSGADAFALSRRDLVQKAGHPLQPVALDGGEIRPLDHRRAVRPEYPGEAYHIREAVRFAIESEAEARELVLDASDHRGDSLAAIALHDRVAVADVGGEGLLDEDVAPSRIGFVPGGDVGFGNPVEVVHRSFPSVRVSTRSLSTNEGMKPITFHVMPGCARRGGTYNT</sequence>
<dbReference type="Proteomes" id="UP000507954">
    <property type="component" value="Unassembled WGS sequence"/>
</dbReference>
<gene>
    <name evidence="1" type="ORF">EMEDMD4_320050</name>
</gene>
<proteinExistence type="predicted"/>
<dbReference type="AlphaFoldDB" id="A0A508X239"/>
<evidence type="ECO:0000313" key="1">
    <source>
        <dbReference type="EMBL" id="VTZ62024.1"/>
    </source>
</evidence>
<protein>
    <submittedName>
        <fullName evidence="1">Uncharacterized protein</fullName>
    </submittedName>
</protein>
<accession>A0A508X239</accession>
<organism evidence="1">
    <name type="scientific">Sinorhizobium medicae</name>
    <dbReference type="NCBI Taxonomy" id="110321"/>
    <lineage>
        <taxon>Bacteria</taxon>
        <taxon>Pseudomonadati</taxon>
        <taxon>Pseudomonadota</taxon>
        <taxon>Alphaproteobacteria</taxon>
        <taxon>Hyphomicrobiales</taxon>
        <taxon>Rhizobiaceae</taxon>
        <taxon>Sinorhizobium/Ensifer group</taxon>
        <taxon>Sinorhizobium</taxon>
    </lineage>
</organism>
<dbReference type="EMBL" id="CABFNB010000098">
    <property type="protein sequence ID" value="VTZ62024.1"/>
    <property type="molecule type" value="Genomic_DNA"/>
</dbReference>
<name>A0A508X239_9HYPH</name>
<reference evidence="1" key="1">
    <citation type="submission" date="2019-06" db="EMBL/GenBank/DDBJ databases">
        <authorList>
            <person name="Le Quere A."/>
            <person name="Colella S."/>
        </authorList>
    </citation>
    <scope>NUCLEOTIDE SEQUENCE</scope>
    <source>
        <strain evidence="1">EmedicaeMD41</strain>
    </source>
</reference>